<dbReference type="AlphaFoldDB" id="A0A2K0UTQ7"/>
<protein>
    <recommendedName>
        <fullName evidence="4">Zinc finger C3HC4 RING-type domain-containing protein</fullName>
    </recommendedName>
</protein>
<evidence type="ECO:0000256" key="3">
    <source>
        <dbReference type="ARBA" id="ARBA00022833"/>
    </source>
</evidence>
<evidence type="ECO:0000313" key="5">
    <source>
        <dbReference type="EMBL" id="PNP61163.1"/>
    </source>
</evidence>
<keyword evidence="1" id="KW-0479">Metal-binding</keyword>
<organism evidence="5 6">
    <name type="scientific">Gibberella nygamai</name>
    <name type="common">Bean root rot disease fungus</name>
    <name type="synonym">Fusarium nygamai</name>
    <dbReference type="NCBI Taxonomy" id="42673"/>
    <lineage>
        <taxon>Eukaryota</taxon>
        <taxon>Fungi</taxon>
        <taxon>Dikarya</taxon>
        <taxon>Ascomycota</taxon>
        <taxon>Pezizomycotina</taxon>
        <taxon>Sordariomycetes</taxon>
        <taxon>Hypocreomycetidae</taxon>
        <taxon>Hypocreales</taxon>
        <taxon>Nectriaceae</taxon>
        <taxon>Fusarium</taxon>
        <taxon>Fusarium fujikuroi species complex</taxon>
    </lineage>
</organism>
<dbReference type="OrthoDB" id="1431934at2759"/>
<dbReference type="STRING" id="42673.A0A2K0UTQ7"/>
<dbReference type="Gene3D" id="3.30.40.10">
    <property type="entry name" value="Zinc/RING finger domain, C3HC4 (zinc finger)"/>
    <property type="match status" value="1"/>
</dbReference>
<keyword evidence="6" id="KW-1185">Reference proteome</keyword>
<reference evidence="5 6" key="1">
    <citation type="submission" date="2017-06" db="EMBL/GenBank/DDBJ databases">
        <title>Genome of Fusarium nygamai isolate CS10214.</title>
        <authorList>
            <person name="Gardiner D.M."/>
            <person name="Obanor F."/>
            <person name="Kazan K."/>
        </authorList>
    </citation>
    <scope>NUCLEOTIDE SEQUENCE [LARGE SCALE GENOMIC DNA]</scope>
    <source>
        <strain evidence="5 6">CS10214</strain>
    </source>
</reference>
<evidence type="ECO:0000259" key="4">
    <source>
        <dbReference type="Pfam" id="PF00097"/>
    </source>
</evidence>
<dbReference type="Pfam" id="PF00097">
    <property type="entry name" value="zf-C3HC4"/>
    <property type="match status" value="1"/>
</dbReference>
<dbReference type="InterPro" id="IPR013083">
    <property type="entry name" value="Znf_RING/FYVE/PHD"/>
</dbReference>
<gene>
    <name evidence="5" type="ORF">FNYG_14080</name>
</gene>
<keyword evidence="3" id="KW-0862">Zinc</keyword>
<dbReference type="Proteomes" id="UP000236664">
    <property type="component" value="Unassembled WGS sequence"/>
</dbReference>
<comment type="caution">
    <text evidence="5">The sequence shown here is derived from an EMBL/GenBank/DDBJ whole genome shotgun (WGS) entry which is preliminary data.</text>
</comment>
<sequence>MKATVQSPVAEHPAQQNGRWKIDLVGLSASLTEDDIASVFPSFEKPCQIAIGDLSYEMDPEMDSTLVKSMLYEKGELEKWNVFDSSTAKRIKAQATFVEECHAQVAASSLDGTELPFNHNGKLFVQLITSAKFKVSARVYDAVKKTIDAHKPDWDRQFIRYSALPERGFHRILKIEGEDRQLVAQAKRALEKVITGTVLTMDGKNIWYSNLKISKNAYRKLQKIERDLEVVIVRDIRASNFRAFGPEERVAQAAETLQQLIDELKAGDHAIKKAVSPVKRQQLETDCPICFGEAEESLQTSCGHIYCGLCFFQMCQAEASRPGDFSISCTHSL</sequence>
<name>A0A2K0UTQ7_GIBNY</name>
<evidence type="ECO:0000256" key="2">
    <source>
        <dbReference type="ARBA" id="ARBA00022771"/>
    </source>
</evidence>
<dbReference type="EMBL" id="MTQA01000312">
    <property type="protein sequence ID" value="PNP61163.1"/>
    <property type="molecule type" value="Genomic_DNA"/>
</dbReference>
<proteinExistence type="predicted"/>
<dbReference type="InterPro" id="IPR018957">
    <property type="entry name" value="Znf_C3HC4_RING-type"/>
</dbReference>
<evidence type="ECO:0000256" key="1">
    <source>
        <dbReference type="ARBA" id="ARBA00022723"/>
    </source>
</evidence>
<accession>A0A2K0UTQ7</accession>
<keyword evidence="2" id="KW-0863">Zinc-finger</keyword>
<evidence type="ECO:0000313" key="6">
    <source>
        <dbReference type="Proteomes" id="UP000236664"/>
    </source>
</evidence>
<dbReference type="SUPFAM" id="SSF57850">
    <property type="entry name" value="RING/U-box"/>
    <property type="match status" value="1"/>
</dbReference>
<feature type="domain" description="Zinc finger C3HC4 RING-type" evidence="4">
    <location>
        <begin position="287"/>
        <end position="316"/>
    </location>
</feature>
<dbReference type="GO" id="GO:0008270">
    <property type="term" value="F:zinc ion binding"/>
    <property type="evidence" value="ECO:0007669"/>
    <property type="project" value="UniProtKB-KW"/>
</dbReference>